<dbReference type="Proteomes" id="UP000242414">
    <property type="component" value="Unassembled WGS sequence"/>
</dbReference>
<dbReference type="OrthoDB" id="2248528at2759"/>
<dbReference type="VEuPathDB" id="FungiDB:BCV72DRAFT_303311"/>
<reference evidence="1" key="1">
    <citation type="journal article" date="2016" name="Proc. Natl. Acad. Sci. U.S.A.">
        <title>Lipid metabolic changes in an early divergent fungus govern the establishment of a mutualistic symbiosis with endobacteria.</title>
        <authorList>
            <person name="Lastovetsky O.A."/>
            <person name="Gaspar M.L."/>
            <person name="Mondo S.J."/>
            <person name="LaButti K.M."/>
            <person name="Sandor L."/>
            <person name="Grigoriev I.V."/>
            <person name="Henry S.A."/>
            <person name="Pawlowska T.E."/>
        </authorList>
    </citation>
    <scope>NUCLEOTIDE SEQUENCE [LARGE SCALE GENOMIC DNA]</scope>
    <source>
        <strain evidence="1">ATCC 52814</strain>
    </source>
</reference>
<gene>
    <name evidence="1" type="ORF">BCV72DRAFT_303311</name>
</gene>
<dbReference type="AlphaFoldDB" id="A0A1X0RAB1"/>
<sequence length="80" mass="9128">MKLAYGYGEITILTNFDVPVHDHKMKDTDENLEEITAELTIRRFIEVLQEEGLSVPVAAKRCMIPRSTVYPFPSQHHGSI</sequence>
<protein>
    <submittedName>
        <fullName evidence="1">Uncharacterized protein</fullName>
    </submittedName>
</protein>
<dbReference type="EMBL" id="KV921882">
    <property type="protein sequence ID" value="ORE08936.1"/>
    <property type="molecule type" value="Genomic_DNA"/>
</dbReference>
<proteinExistence type="predicted"/>
<organism evidence="1">
    <name type="scientific">Rhizopus microsporus var. microsporus</name>
    <dbReference type="NCBI Taxonomy" id="86635"/>
    <lineage>
        <taxon>Eukaryota</taxon>
        <taxon>Fungi</taxon>
        <taxon>Fungi incertae sedis</taxon>
        <taxon>Mucoromycota</taxon>
        <taxon>Mucoromycotina</taxon>
        <taxon>Mucoromycetes</taxon>
        <taxon>Mucorales</taxon>
        <taxon>Mucorineae</taxon>
        <taxon>Rhizopodaceae</taxon>
        <taxon>Rhizopus</taxon>
    </lineage>
</organism>
<accession>A0A1X0RAB1</accession>
<name>A0A1X0RAB1_RHIZD</name>
<evidence type="ECO:0000313" key="1">
    <source>
        <dbReference type="EMBL" id="ORE08936.1"/>
    </source>
</evidence>